<comment type="caution">
    <text evidence="2">The sequence shown here is derived from an EMBL/GenBank/DDBJ whole genome shotgun (WGS) entry which is preliminary data.</text>
</comment>
<proteinExistence type="predicted"/>
<dbReference type="EMBL" id="JABBNT010000002">
    <property type="protein sequence ID" value="NMM44137.1"/>
    <property type="molecule type" value="Genomic_DNA"/>
</dbReference>
<feature type="transmembrane region" description="Helical" evidence="1">
    <location>
        <begin position="26"/>
        <end position="47"/>
    </location>
</feature>
<gene>
    <name evidence="2" type="ORF">HH303_06595</name>
</gene>
<feature type="transmembrane region" description="Helical" evidence="1">
    <location>
        <begin position="240"/>
        <end position="263"/>
    </location>
</feature>
<dbReference type="Pfam" id="PF05987">
    <property type="entry name" value="DUF898"/>
    <property type="match status" value="1"/>
</dbReference>
<evidence type="ECO:0000313" key="3">
    <source>
        <dbReference type="Proteomes" id="UP000539372"/>
    </source>
</evidence>
<dbReference type="InterPro" id="IPR010295">
    <property type="entry name" value="DUF898"/>
</dbReference>
<reference evidence="2 3" key="1">
    <citation type="submission" date="2020-04" db="EMBL/GenBank/DDBJ databases">
        <title>Rhodospirillaceae bacterium KN72 isolated from deep sea.</title>
        <authorList>
            <person name="Zhang D.-C."/>
        </authorList>
    </citation>
    <scope>NUCLEOTIDE SEQUENCE [LARGE SCALE GENOMIC DNA]</scope>
    <source>
        <strain evidence="2 3">KN72</strain>
    </source>
</reference>
<keyword evidence="1" id="KW-0812">Transmembrane</keyword>
<dbReference type="AlphaFoldDB" id="A0A7Y0HFQ1"/>
<feature type="transmembrane region" description="Helical" evidence="1">
    <location>
        <begin position="194"/>
        <end position="219"/>
    </location>
</feature>
<keyword evidence="1" id="KW-0472">Membrane</keyword>
<keyword evidence="3" id="KW-1185">Reference proteome</keyword>
<evidence type="ECO:0000256" key="1">
    <source>
        <dbReference type="SAM" id="Phobius"/>
    </source>
</evidence>
<accession>A0A7Y0HFQ1</accession>
<feature type="transmembrane region" description="Helical" evidence="1">
    <location>
        <begin position="102"/>
        <end position="123"/>
    </location>
</feature>
<organism evidence="2 3">
    <name type="scientific">Pacificispira spongiicola</name>
    <dbReference type="NCBI Taxonomy" id="2729598"/>
    <lineage>
        <taxon>Bacteria</taxon>
        <taxon>Pseudomonadati</taxon>
        <taxon>Pseudomonadota</taxon>
        <taxon>Alphaproteobacteria</taxon>
        <taxon>Rhodospirillales</taxon>
        <taxon>Rhodospirillaceae</taxon>
        <taxon>Pacificispira</taxon>
    </lineage>
</organism>
<feature type="transmembrane region" description="Helical" evidence="1">
    <location>
        <begin position="77"/>
        <end position="96"/>
    </location>
</feature>
<protein>
    <submittedName>
        <fullName evidence="2">DUF898 domain-containing protein</fullName>
    </submittedName>
</protein>
<feature type="transmembrane region" description="Helical" evidence="1">
    <location>
        <begin position="144"/>
        <end position="166"/>
    </location>
</feature>
<evidence type="ECO:0000313" key="2">
    <source>
        <dbReference type="EMBL" id="NMM44137.1"/>
    </source>
</evidence>
<dbReference type="Proteomes" id="UP000539372">
    <property type="component" value="Unassembled WGS sequence"/>
</dbReference>
<dbReference type="RefSeq" id="WP_169624441.1">
    <property type="nucleotide sequence ID" value="NZ_JABBNT010000002.1"/>
</dbReference>
<feature type="transmembrane region" description="Helical" evidence="1">
    <location>
        <begin position="289"/>
        <end position="311"/>
    </location>
</feature>
<keyword evidence="1" id="KW-1133">Transmembrane helix</keyword>
<sequence length="367" mass="40662">MDGSIQTTTPSERRLKFVFTGQSKDYFLICLRTFLLAVVTLGIYDAWGTVERRRYLLGHTKLDGHGFDYHARPITILIGRLIAVAAIVGYNVMAYFQPGFMSGFLSMAFIFGMPWLVIRALRFQLRNTSYRNVRFDFVEDYSRAFKAFILAPILIPLSLCLAWPWVQRVGARFIADNMRFGDRAFSLDMRLWKVYLVFFSAIACGIAAIVIGVLMNGSFSEAWTVTAPLQVLISDAQPMVIPVGSIICTVVVIFLIAVCFTVYKAAFRNAVLNGVTLAGGHRFSSTIPIIRYGFTLCGIWFLASISIGLLIPWATIWSKRLQTNYLVMVAAGSLDEFKSHGEDGGNAAATELGSLEGITDGLLGGTF</sequence>
<name>A0A7Y0HFQ1_9PROT</name>